<gene>
    <name evidence="10" type="ORF">TISLANDTSLP1_20110</name>
</gene>
<evidence type="ECO:0000256" key="1">
    <source>
        <dbReference type="ARBA" id="ARBA00004496"/>
    </source>
</evidence>
<dbReference type="GO" id="GO:0006260">
    <property type="term" value="P:DNA replication"/>
    <property type="evidence" value="ECO:0007669"/>
    <property type="project" value="UniProtKB-KW"/>
</dbReference>
<evidence type="ECO:0000256" key="5">
    <source>
        <dbReference type="ARBA" id="ARBA00022695"/>
    </source>
</evidence>
<dbReference type="InterPro" id="IPR003141">
    <property type="entry name" value="Pol/His_phosphatase_N"/>
</dbReference>
<dbReference type="EC" id="2.7.7.7" evidence="2"/>
<dbReference type="GO" id="GO:0003887">
    <property type="term" value="F:DNA-directed DNA polymerase activity"/>
    <property type="evidence" value="ECO:0007669"/>
    <property type="project" value="UniProtKB-KW"/>
</dbReference>
<proteinExistence type="predicted"/>
<dbReference type="NCBIfam" id="NF005298">
    <property type="entry name" value="PRK06826.1"/>
    <property type="match status" value="1"/>
</dbReference>
<dbReference type="Pfam" id="PF14579">
    <property type="entry name" value="HHH_6"/>
    <property type="match status" value="1"/>
</dbReference>
<accession>A0A9W6LLG2</accession>
<keyword evidence="6" id="KW-0235">DNA replication</keyword>
<dbReference type="Proteomes" id="UP001144297">
    <property type="component" value="Unassembled WGS sequence"/>
</dbReference>
<evidence type="ECO:0000256" key="7">
    <source>
        <dbReference type="ARBA" id="ARBA00022932"/>
    </source>
</evidence>
<name>A0A9W6LLG2_9BACT</name>
<dbReference type="InterPro" id="IPR004013">
    <property type="entry name" value="PHP_dom"/>
</dbReference>
<keyword evidence="11" id="KW-1185">Reference proteome</keyword>
<evidence type="ECO:0000313" key="11">
    <source>
        <dbReference type="Proteomes" id="UP001144297"/>
    </source>
</evidence>
<dbReference type="Pfam" id="PF07733">
    <property type="entry name" value="DNA_pol3_alpha"/>
    <property type="match status" value="1"/>
</dbReference>
<feature type="domain" description="Polymerase/histidinol phosphatase N-terminal" evidence="9">
    <location>
        <begin position="7"/>
        <end position="74"/>
    </location>
</feature>
<dbReference type="Gene3D" id="1.10.150.870">
    <property type="match status" value="1"/>
</dbReference>
<evidence type="ECO:0000256" key="3">
    <source>
        <dbReference type="ARBA" id="ARBA00019114"/>
    </source>
</evidence>
<comment type="catalytic activity">
    <reaction evidence="8">
        <text>DNA(n) + a 2'-deoxyribonucleoside 5'-triphosphate = DNA(n+1) + diphosphate</text>
        <dbReference type="Rhea" id="RHEA:22508"/>
        <dbReference type="Rhea" id="RHEA-COMP:17339"/>
        <dbReference type="Rhea" id="RHEA-COMP:17340"/>
        <dbReference type="ChEBI" id="CHEBI:33019"/>
        <dbReference type="ChEBI" id="CHEBI:61560"/>
        <dbReference type="ChEBI" id="CHEBI:173112"/>
        <dbReference type="EC" id="2.7.7.7"/>
    </reaction>
</comment>
<evidence type="ECO:0000259" key="9">
    <source>
        <dbReference type="SMART" id="SM00481"/>
    </source>
</evidence>
<evidence type="ECO:0000256" key="8">
    <source>
        <dbReference type="ARBA" id="ARBA00049244"/>
    </source>
</evidence>
<dbReference type="InterPro" id="IPR041931">
    <property type="entry name" value="DNA_pol3_alpha_thumb_dom"/>
</dbReference>
<dbReference type="Pfam" id="PF17657">
    <property type="entry name" value="DNA_pol3_finger"/>
    <property type="match status" value="1"/>
</dbReference>
<keyword evidence="7 10" id="KW-0239">DNA-directed DNA polymerase</keyword>
<dbReference type="AlphaFoldDB" id="A0A9W6LLG2"/>
<dbReference type="NCBIfam" id="TIGR00594">
    <property type="entry name" value="polc"/>
    <property type="match status" value="1"/>
</dbReference>
<sequence>MSMSEFVHLHIHTEYSLLDGAIKIDELIEQAKKYNMPAVAITDHGNLFGVVEFFKKANKAGVKPIIGCEVYVAPQSRFDKTKINKDPGMPEEASFHLTLLVENEEGYKNLTRLVTRSYLEGFYYKPRIDMELLSMYHKGLFALSGCLKGEIPYNIVYENIERAENTAKTLKDIFGNNFFLEIQSNSLPEQTIANRGLIELSKKFDIPVVATNDCHYLHKSDARAHEILLCIQTGKTIKDEKRLKFQSDEFYFKSPEEMYSAFVEIPEALKNTLQIAERCNFKLRLGEHKLPKYNVPQGYTAEEYLKKLAQEGLKERFKGNVPEDYLKRLQEELKVITEMGFASYFLIVWDFINYARRKSIPVGPGRGSAAGSLVAYALKITDIDPIKYGLLFERFLNPERISLPDIDVDFCKDRREEVIQYVAENYGKDRVAHIITFGTMAARAVVRDVGRALNIPYADVDKIAKMIPFACPSLEEALNLEPRLKELYNKNETVKELIDIALRLEGLARHASQHAAGVVISPEPLEDLMPLYKNSGEETVISQFDMKALEDVGLLKFDFLGLKTLTVIDDTIKYVKAQGKDIDLNNIPLDDSETYRLLSSGQTTGVFQLESRGMKELLKRMEPRRFEDLIALVALYRPGPLGSGMVDDFIKRKKGVVPVEYELPELKDILDETYGVILYQEQVMKIANKIAGFTMGQADVLRKAMGKKIPELMASLKEEFIQGAQKNGIPYEKAESLFNIMAAFGEYGFNKSHSAAYAYLSYITAYLKAHYPQEFFAANLSNEMGDTNKIVKFINECKAWGIEIKGPDINESDRAFTVKEKFIRFGLEAVKGVGGSALQCILNEREKKKFTSIDDFLTRLDTRKVNKKVIESLIKAGAFDSLYPQYTPNQARAIAMHELLSFKGVKSSRGLFFTHESIEAWDNNTVLSEEKSSLGFYLTGHPMKPLRPVLNKINVSTIADIFDTDEEDFVNNNEETHEIKIAGIVEEVKSKAKEKGVTAYITIEDETGRVEVVIYPELFKKCSNILTEKNAILIKGIIFKYPDSTKFLAREIEDLRNVDLKIKYEISIDCSDTEKAYRILKEVRQCLEERHNGEGNIYICLNLPDYHVIILSPFEPCIDFETKIQKIKDCQVRIR</sequence>
<evidence type="ECO:0000313" key="10">
    <source>
        <dbReference type="EMBL" id="GLI54318.1"/>
    </source>
</evidence>
<evidence type="ECO:0000256" key="2">
    <source>
        <dbReference type="ARBA" id="ARBA00012417"/>
    </source>
</evidence>
<dbReference type="NCBIfam" id="NF004226">
    <property type="entry name" value="PRK05673.1"/>
    <property type="match status" value="1"/>
</dbReference>
<dbReference type="GO" id="GO:0005737">
    <property type="term" value="C:cytoplasm"/>
    <property type="evidence" value="ECO:0007669"/>
    <property type="project" value="UniProtKB-SubCell"/>
</dbReference>
<comment type="subcellular location">
    <subcellularLocation>
        <location evidence="1">Cytoplasm</location>
    </subcellularLocation>
</comment>
<dbReference type="InterPro" id="IPR029460">
    <property type="entry name" value="DNAPol_HHH"/>
</dbReference>
<dbReference type="InterPro" id="IPR012340">
    <property type="entry name" value="NA-bd_OB-fold"/>
</dbReference>
<dbReference type="SMART" id="SM00481">
    <property type="entry name" value="POLIIIAc"/>
    <property type="match status" value="1"/>
</dbReference>
<dbReference type="InterPro" id="IPR040982">
    <property type="entry name" value="DNA_pol3_finger"/>
</dbReference>
<dbReference type="Pfam" id="PF01336">
    <property type="entry name" value="tRNA_anti-codon"/>
    <property type="match status" value="1"/>
</dbReference>
<comment type="caution">
    <text evidence="10">The sequence shown here is derived from an EMBL/GenBank/DDBJ whole genome shotgun (WGS) entry which is preliminary data.</text>
</comment>
<dbReference type="PANTHER" id="PTHR32294">
    <property type="entry name" value="DNA POLYMERASE III SUBUNIT ALPHA"/>
    <property type="match status" value="1"/>
</dbReference>
<evidence type="ECO:0000256" key="6">
    <source>
        <dbReference type="ARBA" id="ARBA00022705"/>
    </source>
</evidence>
<dbReference type="EMBL" id="BSDX01000001">
    <property type="protein sequence ID" value="GLI54318.1"/>
    <property type="molecule type" value="Genomic_DNA"/>
</dbReference>
<dbReference type="Pfam" id="PF02811">
    <property type="entry name" value="PHP"/>
    <property type="match status" value="1"/>
</dbReference>
<dbReference type="Gene3D" id="1.10.10.1600">
    <property type="entry name" value="Bacterial DNA polymerase III alpha subunit, thumb domain"/>
    <property type="match status" value="1"/>
</dbReference>
<keyword evidence="4" id="KW-0808">Transferase</keyword>
<dbReference type="GO" id="GO:0008408">
    <property type="term" value="F:3'-5' exonuclease activity"/>
    <property type="evidence" value="ECO:0007669"/>
    <property type="project" value="InterPro"/>
</dbReference>
<reference evidence="10" key="1">
    <citation type="submission" date="2022-12" db="EMBL/GenBank/DDBJ databases">
        <title>Reference genome sequencing for broad-spectrum identification of bacterial and archaeal isolates by mass spectrometry.</title>
        <authorList>
            <person name="Sekiguchi Y."/>
            <person name="Tourlousse D.M."/>
        </authorList>
    </citation>
    <scope>NUCLEOTIDE SEQUENCE</scope>
    <source>
        <strain evidence="10">TSL-P1</strain>
    </source>
</reference>
<dbReference type="InterPro" id="IPR016195">
    <property type="entry name" value="Pol/histidinol_Pase-like"/>
</dbReference>
<dbReference type="GO" id="GO:0003676">
    <property type="term" value="F:nucleic acid binding"/>
    <property type="evidence" value="ECO:0007669"/>
    <property type="project" value="InterPro"/>
</dbReference>
<dbReference type="Gene3D" id="3.20.20.140">
    <property type="entry name" value="Metal-dependent hydrolases"/>
    <property type="match status" value="1"/>
</dbReference>
<dbReference type="SUPFAM" id="SSF160975">
    <property type="entry name" value="AF1531-like"/>
    <property type="match status" value="1"/>
</dbReference>
<dbReference type="InterPro" id="IPR004805">
    <property type="entry name" value="DnaE2/DnaE/PolC"/>
</dbReference>
<keyword evidence="5" id="KW-0548">Nucleotidyltransferase</keyword>
<dbReference type="CDD" id="cd12113">
    <property type="entry name" value="PHP_PolIIIA_DnaE3"/>
    <property type="match status" value="1"/>
</dbReference>
<dbReference type="SUPFAM" id="SSF89550">
    <property type="entry name" value="PHP domain-like"/>
    <property type="match status" value="1"/>
</dbReference>
<organism evidence="10 11">
    <name type="scientific">Thermodesulfovibrio yellowstonii</name>
    <dbReference type="NCBI Taxonomy" id="28262"/>
    <lineage>
        <taxon>Bacteria</taxon>
        <taxon>Pseudomonadati</taxon>
        <taxon>Nitrospirota</taxon>
        <taxon>Thermodesulfovibrionia</taxon>
        <taxon>Thermodesulfovibrionales</taxon>
        <taxon>Thermodesulfovibrionaceae</taxon>
        <taxon>Thermodesulfovibrio</taxon>
    </lineage>
</organism>
<dbReference type="CDD" id="cd04485">
    <property type="entry name" value="DnaE_OBF"/>
    <property type="match status" value="1"/>
</dbReference>
<protein>
    <recommendedName>
        <fullName evidence="3">DNA polymerase III subunit alpha</fullName>
        <ecNumber evidence="2">2.7.7.7</ecNumber>
    </recommendedName>
</protein>
<dbReference type="InterPro" id="IPR011708">
    <property type="entry name" value="DNA_pol3_alpha_NTPase_dom"/>
</dbReference>
<evidence type="ECO:0000256" key="4">
    <source>
        <dbReference type="ARBA" id="ARBA00022679"/>
    </source>
</evidence>
<dbReference type="InterPro" id="IPR004365">
    <property type="entry name" value="NA-bd_OB_tRNA"/>
</dbReference>
<dbReference type="Gene3D" id="2.40.50.140">
    <property type="entry name" value="Nucleic acid-binding proteins"/>
    <property type="match status" value="1"/>
</dbReference>
<dbReference type="PANTHER" id="PTHR32294:SF0">
    <property type="entry name" value="DNA POLYMERASE III SUBUNIT ALPHA"/>
    <property type="match status" value="1"/>
</dbReference>